<dbReference type="InParanoid" id="A7F000"/>
<evidence type="ECO:0000313" key="2">
    <source>
        <dbReference type="Proteomes" id="UP000001312"/>
    </source>
</evidence>
<reference evidence="2" key="1">
    <citation type="journal article" date="2011" name="PLoS Genet.">
        <title>Genomic analysis of the necrotrophic fungal pathogens Sclerotinia sclerotiorum and Botrytis cinerea.</title>
        <authorList>
            <person name="Amselem J."/>
            <person name="Cuomo C.A."/>
            <person name="van Kan J.A."/>
            <person name="Viaud M."/>
            <person name="Benito E.P."/>
            <person name="Couloux A."/>
            <person name="Coutinho P.M."/>
            <person name="de Vries R.P."/>
            <person name="Dyer P.S."/>
            <person name="Fillinger S."/>
            <person name="Fournier E."/>
            <person name="Gout L."/>
            <person name="Hahn M."/>
            <person name="Kohn L."/>
            <person name="Lapalu N."/>
            <person name="Plummer K.M."/>
            <person name="Pradier J.M."/>
            <person name="Quevillon E."/>
            <person name="Sharon A."/>
            <person name="Simon A."/>
            <person name="ten Have A."/>
            <person name="Tudzynski B."/>
            <person name="Tudzynski P."/>
            <person name="Wincker P."/>
            <person name="Andrew M."/>
            <person name="Anthouard V."/>
            <person name="Beever R.E."/>
            <person name="Beffa R."/>
            <person name="Benoit I."/>
            <person name="Bouzid O."/>
            <person name="Brault B."/>
            <person name="Chen Z."/>
            <person name="Choquer M."/>
            <person name="Collemare J."/>
            <person name="Cotton P."/>
            <person name="Danchin E.G."/>
            <person name="Da Silva C."/>
            <person name="Gautier A."/>
            <person name="Giraud C."/>
            <person name="Giraud T."/>
            <person name="Gonzalez C."/>
            <person name="Grossetete S."/>
            <person name="Guldener U."/>
            <person name="Henrissat B."/>
            <person name="Howlett B.J."/>
            <person name="Kodira C."/>
            <person name="Kretschmer M."/>
            <person name="Lappartient A."/>
            <person name="Leroch M."/>
            <person name="Levis C."/>
            <person name="Mauceli E."/>
            <person name="Neuveglise C."/>
            <person name="Oeser B."/>
            <person name="Pearson M."/>
            <person name="Poulain J."/>
            <person name="Poussereau N."/>
            <person name="Quesneville H."/>
            <person name="Rascle C."/>
            <person name="Schumacher J."/>
            <person name="Segurens B."/>
            <person name="Sexton A."/>
            <person name="Silva E."/>
            <person name="Sirven C."/>
            <person name="Soanes D.M."/>
            <person name="Talbot N.J."/>
            <person name="Templeton M."/>
            <person name="Yandava C."/>
            <person name="Yarden O."/>
            <person name="Zeng Q."/>
            <person name="Rollins J.A."/>
            <person name="Lebrun M.H."/>
            <person name="Dickman M."/>
        </authorList>
    </citation>
    <scope>NUCLEOTIDE SEQUENCE [LARGE SCALE GENOMIC DNA]</scope>
    <source>
        <strain evidence="2">ATCC 18683 / 1980 / Ss-1</strain>
    </source>
</reference>
<dbReference type="RefSeq" id="XP_001588470.1">
    <property type="nucleotide sequence ID" value="XM_001588420.1"/>
</dbReference>
<organism evidence="1 2">
    <name type="scientific">Sclerotinia sclerotiorum (strain ATCC 18683 / 1980 / Ss-1)</name>
    <name type="common">White mold</name>
    <name type="synonym">Whetzelinia sclerotiorum</name>
    <dbReference type="NCBI Taxonomy" id="665079"/>
    <lineage>
        <taxon>Eukaryota</taxon>
        <taxon>Fungi</taxon>
        <taxon>Dikarya</taxon>
        <taxon>Ascomycota</taxon>
        <taxon>Pezizomycotina</taxon>
        <taxon>Leotiomycetes</taxon>
        <taxon>Helotiales</taxon>
        <taxon>Sclerotiniaceae</taxon>
        <taxon>Sclerotinia</taxon>
    </lineage>
</organism>
<evidence type="ECO:0000313" key="1">
    <source>
        <dbReference type="EMBL" id="EDN95042.1"/>
    </source>
</evidence>
<sequence length="40" mass="4453">MAATQPHVITAYFCPDYMQSDRGKRRVLIEPSQVDGSIGN</sequence>
<gene>
    <name evidence="1" type="ORF">SS1G_10917</name>
</gene>
<dbReference type="KEGG" id="ssl:SS1G_10917"/>
<proteinExistence type="predicted"/>
<keyword evidence="2" id="KW-1185">Reference proteome</keyword>
<protein>
    <submittedName>
        <fullName evidence="1">Uncharacterized protein</fullName>
    </submittedName>
</protein>
<dbReference type="AlphaFoldDB" id="A7F000"/>
<dbReference type="Proteomes" id="UP000001312">
    <property type="component" value="Unassembled WGS sequence"/>
</dbReference>
<dbReference type="EMBL" id="CH476636">
    <property type="protein sequence ID" value="EDN95042.1"/>
    <property type="molecule type" value="Genomic_DNA"/>
</dbReference>
<name>A7F000_SCLS1</name>
<dbReference type="GeneID" id="5484218"/>
<accession>A7F000</accession>